<reference evidence="3 4" key="1">
    <citation type="journal article" date="2007" name="Proc. Natl. Acad. Sci. U.S.A.">
        <title>The genome of Syntrophus aciditrophicus: life at the thermodynamic limit of microbial growth.</title>
        <authorList>
            <person name="McInerney M.J."/>
            <person name="Rohlin L."/>
            <person name="Mouttaki H."/>
            <person name="Kim U."/>
            <person name="Krupp R.S."/>
            <person name="Rios-Hernandez L."/>
            <person name="Sieber J."/>
            <person name="Struchtemeyer C.G."/>
            <person name="Bhattacharyya A."/>
            <person name="Campbell J.W."/>
            <person name="Gunsalus R.P."/>
        </authorList>
    </citation>
    <scope>NUCLEOTIDE SEQUENCE [LARGE SCALE GENOMIC DNA]</scope>
    <source>
        <strain evidence="3 4">SB</strain>
    </source>
</reference>
<dbReference type="KEGG" id="sat:SYN_02185"/>
<dbReference type="EMBL" id="CP000252">
    <property type="protein sequence ID" value="ABC77437.1"/>
    <property type="molecule type" value="Genomic_DNA"/>
</dbReference>
<name>Q2LTM6_SYNAS</name>
<evidence type="ECO:0000313" key="4">
    <source>
        <dbReference type="Proteomes" id="UP000001933"/>
    </source>
</evidence>
<feature type="signal peptide" evidence="2">
    <location>
        <begin position="1"/>
        <end position="21"/>
    </location>
</feature>
<evidence type="ECO:0000256" key="1">
    <source>
        <dbReference type="SAM" id="MobiDB-lite"/>
    </source>
</evidence>
<keyword evidence="2" id="KW-0732">Signal</keyword>
<accession>Q2LTM6</accession>
<dbReference type="AlphaFoldDB" id="Q2LTM6"/>
<dbReference type="NCBIfam" id="NF040598">
    <property type="entry name" value="Ala_zip_lipo"/>
    <property type="match status" value="1"/>
</dbReference>
<evidence type="ECO:0000256" key="2">
    <source>
        <dbReference type="SAM" id="SignalP"/>
    </source>
</evidence>
<dbReference type="HOGENOM" id="CLU_2303259_0_0_7"/>
<feature type="chain" id="PRO_5004212442" evidence="2">
    <location>
        <begin position="22"/>
        <end position="96"/>
    </location>
</feature>
<dbReference type="STRING" id="56780.SYN_02185"/>
<dbReference type="PROSITE" id="PS51257">
    <property type="entry name" value="PROKAR_LIPOPROTEIN"/>
    <property type="match status" value="1"/>
</dbReference>
<dbReference type="Proteomes" id="UP000001933">
    <property type="component" value="Chromosome"/>
</dbReference>
<feature type="region of interest" description="Disordered" evidence="1">
    <location>
        <begin position="73"/>
        <end position="96"/>
    </location>
</feature>
<proteinExistence type="predicted"/>
<protein>
    <submittedName>
        <fullName evidence="3">Hypothetical exported protein</fullName>
    </submittedName>
</protein>
<dbReference type="InParanoid" id="Q2LTM6"/>
<feature type="compositionally biased region" description="Basic and acidic residues" evidence="1">
    <location>
        <begin position="73"/>
        <end position="85"/>
    </location>
</feature>
<dbReference type="eggNOG" id="ENOG50339KM">
    <property type="taxonomic scope" value="Bacteria"/>
</dbReference>
<dbReference type="OrthoDB" id="5398662at2"/>
<organism evidence="3 4">
    <name type="scientific">Syntrophus aciditrophicus (strain SB)</name>
    <dbReference type="NCBI Taxonomy" id="56780"/>
    <lineage>
        <taxon>Bacteria</taxon>
        <taxon>Pseudomonadati</taxon>
        <taxon>Thermodesulfobacteriota</taxon>
        <taxon>Syntrophia</taxon>
        <taxon>Syntrophales</taxon>
        <taxon>Syntrophaceae</taxon>
        <taxon>Syntrophus</taxon>
    </lineage>
</organism>
<keyword evidence="4" id="KW-1185">Reference proteome</keyword>
<evidence type="ECO:0000313" key="3">
    <source>
        <dbReference type="EMBL" id="ABC77437.1"/>
    </source>
</evidence>
<dbReference type="InterPro" id="IPR021793">
    <property type="entry name" value="Oprl"/>
</dbReference>
<dbReference type="Pfam" id="PF11839">
    <property type="entry name" value="Alanine_zipper"/>
    <property type="match status" value="1"/>
</dbReference>
<gene>
    <name evidence="3" type="ORF">SYN_02185</name>
</gene>
<dbReference type="RefSeq" id="WP_011417459.1">
    <property type="nucleotide sequence ID" value="NC_007759.1"/>
</dbReference>
<sequence length="96" mass="10596">MKKSVWMISIMFFLSMTLVGCATKGDLEKVQAQEQQINLKADQALKASQDANEAAIKAAEAAKMAEERAVAAEERAKAAEERAEQADTMFKKSMRK</sequence>